<dbReference type="Proteomes" id="UP001501624">
    <property type="component" value="Unassembled WGS sequence"/>
</dbReference>
<feature type="region of interest" description="Disordered" evidence="4">
    <location>
        <begin position="323"/>
        <end position="345"/>
    </location>
</feature>
<dbReference type="PANTHER" id="PTHR46796">
    <property type="entry name" value="HTH-TYPE TRANSCRIPTIONAL ACTIVATOR RHAS-RELATED"/>
    <property type="match status" value="1"/>
</dbReference>
<evidence type="ECO:0000313" key="6">
    <source>
        <dbReference type="EMBL" id="GAA3817446.1"/>
    </source>
</evidence>
<dbReference type="Pfam" id="PF12833">
    <property type="entry name" value="HTH_18"/>
    <property type="match status" value="1"/>
</dbReference>
<organism evidence="6 7">
    <name type="scientific">Amycolatopsis tucumanensis</name>
    <dbReference type="NCBI Taxonomy" id="401106"/>
    <lineage>
        <taxon>Bacteria</taxon>
        <taxon>Bacillati</taxon>
        <taxon>Actinomycetota</taxon>
        <taxon>Actinomycetes</taxon>
        <taxon>Pseudonocardiales</taxon>
        <taxon>Pseudonocardiaceae</taxon>
        <taxon>Amycolatopsis</taxon>
    </lineage>
</organism>
<accession>A0ABP7IG30</accession>
<evidence type="ECO:0000313" key="7">
    <source>
        <dbReference type="Proteomes" id="UP001501624"/>
    </source>
</evidence>
<dbReference type="EMBL" id="BAABCM010000005">
    <property type="protein sequence ID" value="GAA3817446.1"/>
    <property type="molecule type" value="Genomic_DNA"/>
</dbReference>
<sequence length="345" mass="37646">MSSSALLERYSVLRASDIDAFRTSVSQVLTPHRLTPHRGRGAVTADVAVAPLGPLSLVYGQHRGAELGVTLTEQIDYYDVNLSWGGHNRITCGADEIVVDRNTAGIISPSMPVSMRLSAEYRQLHVRIERAALEARLEELLDRPITTPLVFRPAMDLRAPAAGTWARAVTLLVGDLGTGTGLAAAWTLGDNPWSAFLMSGLLLAQPHNYSAQLAGSRAYAHRPGPLRRAVELIETRPGSDLSLERLARHAGVSSRSLQRHFQDHIGVSPREYVQRIRLARVRDELAAAGPGSGVTVTEVALRWGFTHVPRFAGAYRRRFGESPSTTLRALPEGTRTDTSNLQEEL</sequence>
<dbReference type="Pfam" id="PF14525">
    <property type="entry name" value="AraC_binding_2"/>
    <property type="match status" value="1"/>
</dbReference>
<feature type="domain" description="HTH araC/xylS-type" evidence="5">
    <location>
        <begin position="227"/>
        <end position="329"/>
    </location>
</feature>
<keyword evidence="2" id="KW-0238">DNA-binding</keyword>
<keyword evidence="1" id="KW-0805">Transcription regulation</keyword>
<reference evidence="7" key="1">
    <citation type="journal article" date="2019" name="Int. J. Syst. Evol. Microbiol.">
        <title>The Global Catalogue of Microorganisms (GCM) 10K type strain sequencing project: providing services to taxonomists for standard genome sequencing and annotation.</title>
        <authorList>
            <consortium name="The Broad Institute Genomics Platform"/>
            <consortium name="The Broad Institute Genome Sequencing Center for Infectious Disease"/>
            <person name="Wu L."/>
            <person name="Ma J."/>
        </authorList>
    </citation>
    <scope>NUCLEOTIDE SEQUENCE [LARGE SCALE GENOMIC DNA]</scope>
    <source>
        <strain evidence="7">JCM 17017</strain>
    </source>
</reference>
<evidence type="ECO:0000256" key="1">
    <source>
        <dbReference type="ARBA" id="ARBA00023015"/>
    </source>
</evidence>
<name>A0ABP7IG30_9PSEU</name>
<comment type="caution">
    <text evidence="6">The sequence shown here is derived from an EMBL/GenBank/DDBJ whole genome shotgun (WGS) entry which is preliminary data.</text>
</comment>
<gene>
    <name evidence="6" type="ORF">GCM10022380_39840</name>
</gene>
<feature type="compositionally biased region" description="Polar residues" evidence="4">
    <location>
        <begin position="336"/>
        <end position="345"/>
    </location>
</feature>
<dbReference type="InterPro" id="IPR050204">
    <property type="entry name" value="AraC_XylS_family_regulators"/>
</dbReference>
<dbReference type="InterPro" id="IPR018060">
    <property type="entry name" value="HTH_AraC"/>
</dbReference>
<dbReference type="SMART" id="SM00342">
    <property type="entry name" value="HTH_ARAC"/>
    <property type="match status" value="1"/>
</dbReference>
<dbReference type="InterPro" id="IPR009057">
    <property type="entry name" value="Homeodomain-like_sf"/>
</dbReference>
<evidence type="ECO:0000256" key="2">
    <source>
        <dbReference type="ARBA" id="ARBA00023125"/>
    </source>
</evidence>
<evidence type="ECO:0000256" key="3">
    <source>
        <dbReference type="ARBA" id="ARBA00023163"/>
    </source>
</evidence>
<dbReference type="PANTHER" id="PTHR46796:SF12">
    <property type="entry name" value="HTH-TYPE DNA-BINDING TRANSCRIPTIONAL ACTIVATOR EUTR"/>
    <property type="match status" value="1"/>
</dbReference>
<protein>
    <submittedName>
        <fullName evidence="6">AraC family transcriptional regulator</fullName>
    </submittedName>
</protein>
<proteinExistence type="predicted"/>
<dbReference type="RefSeq" id="WP_272882753.1">
    <property type="nucleotide sequence ID" value="NZ_CBDRCE010000003.1"/>
</dbReference>
<keyword evidence="7" id="KW-1185">Reference proteome</keyword>
<dbReference type="SUPFAM" id="SSF46689">
    <property type="entry name" value="Homeodomain-like"/>
    <property type="match status" value="2"/>
</dbReference>
<evidence type="ECO:0000256" key="4">
    <source>
        <dbReference type="SAM" id="MobiDB-lite"/>
    </source>
</evidence>
<dbReference type="PROSITE" id="PS01124">
    <property type="entry name" value="HTH_ARAC_FAMILY_2"/>
    <property type="match status" value="1"/>
</dbReference>
<keyword evidence="3" id="KW-0804">Transcription</keyword>
<dbReference type="Gene3D" id="1.10.10.60">
    <property type="entry name" value="Homeodomain-like"/>
    <property type="match status" value="1"/>
</dbReference>
<evidence type="ECO:0000259" key="5">
    <source>
        <dbReference type="PROSITE" id="PS01124"/>
    </source>
</evidence>
<dbReference type="InterPro" id="IPR035418">
    <property type="entry name" value="AraC-bd_2"/>
</dbReference>